<dbReference type="InterPro" id="IPR032465">
    <property type="entry name" value="ACMSD"/>
</dbReference>
<dbReference type="GO" id="GO:0016787">
    <property type="term" value="F:hydrolase activity"/>
    <property type="evidence" value="ECO:0007669"/>
    <property type="project" value="InterPro"/>
</dbReference>
<evidence type="ECO:0000313" key="4">
    <source>
        <dbReference type="EMBL" id="CAB4725498.1"/>
    </source>
</evidence>
<evidence type="ECO:0000313" key="6">
    <source>
        <dbReference type="EMBL" id="CAB4846047.1"/>
    </source>
</evidence>
<dbReference type="Gene3D" id="3.20.20.140">
    <property type="entry name" value="Metal-dependent hydrolases"/>
    <property type="match status" value="1"/>
</dbReference>
<feature type="domain" description="Amidohydrolase-related" evidence="2">
    <location>
        <begin position="69"/>
        <end position="359"/>
    </location>
</feature>
<protein>
    <submittedName>
        <fullName evidence="6">Unannotated protein</fullName>
    </submittedName>
</protein>
<dbReference type="GO" id="GO:0005737">
    <property type="term" value="C:cytoplasm"/>
    <property type="evidence" value="ECO:0007669"/>
    <property type="project" value="TreeGrafter"/>
</dbReference>
<gene>
    <name evidence="4" type="ORF">UFOPK2656_01739</name>
    <name evidence="5" type="ORF">UFOPK3099_00050</name>
    <name evidence="6" type="ORF">UFOPK3267_00069</name>
    <name evidence="7" type="ORF">UFOPK3931_01550</name>
    <name evidence="3" type="ORF">UFOPK4189_01827</name>
</gene>
<dbReference type="SUPFAM" id="SSF51556">
    <property type="entry name" value="Metallo-dependent hydrolases"/>
    <property type="match status" value="1"/>
</dbReference>
<dbReference type="EMBL" id="CAFAAV010000002">
    <property type="protein sequence ID" value="CAB4799881.1"/>
    <property type="molecule type" value="Genomic_DNA"/>
</dbReference>
<evidence type="ECO:0000313" key="5">
    <source>
        <dbReference type="EMBL" id="CAB4799881.1"/>
    </source>
</evidence>
<dbReference type="PANTHER" id="PTHR21240">
    <property type="entry name" value="2-AMINO-3-CARBOXYLMUCONATE-6-SEMIALDEHYDE DECARBOXYLASE"/>
    <property type="match status" value="1"/>
</dbReference>
<keyword evidence="1" id="KW-0456">Lyase</keyword>
<reference evidence="6" key="1">
    <citation type="submission" date="2020-05" db="EMBL/GenBank/DDBJ databases">
        <authorList>
            <person name="Chiriac C."/>
            <person name="Salcher M."/>
            <person name="Ghai R."/>
            <person name="Kavagutti S V."/>
        </authorList>
    </citation>
    <scope>NUCLEOTIDE SEQUENCE</scope>
</reference>
<proteinExistence type="predicted"/>
<sequence>MRPFILSCDAHIAEPNDLFTNAMTGDLAQYAPNSSVEGKIRTTRLGERVLMKIQHDFFAHKVTPDDVDTGRKGARDVLLRLKDMERDGIDAEAIFPGLGLMVSRIEDAEASRVACQTYNDWLWQRVDGLRNTLIPIALLPNVNIPDAVAEMKRVIEIGFRAVMLPCAVLDSCPQYNDPEWDTLFSVAEANEIPLMFHTAVGKVNIRAMRGPGGAVFNYARQMSDAIEATSALVAGGVLDRHPGVKIMFLECGAGWLLSLAERLDESYFNHGPYALPKLSRKPSDIVRDQVMCSFQNDPGFIYTLKDMPETAFCFASDYPHSEGTFPFSRDIVDSFMAMPDATDEQKRSILGLNAARMFKTSPEVVAAEKQAALANA</sequence>
<dbReference type="GO" id="GO:0016831">
    <property type="term" value="F:carboxy-lyase activity"/>
    <property type="evidence" value="ECO:0007669"/>
    <property type="project" value="InterPro"/>
</dbReference>
<evidence type="ECO:0000313" key="7">
    <source>
        <dbReference type="EMBL" id="CAB4992277.1"/>
    </source>
</evidence>
<evidence type="ECO:0000313" key="3">
    <source>
        <dbReference type="EMBL" id="CAB4364060.1"/>
    </source>
</evidence>
<name>A0A6J7BKB6_9ZZZZ</name>
<evidence type="ECO:0000259" key="2">
    <source>
        <dbReference type="Pfam" id="PF04909"/>
    </source>
</evidence>
<accession>A0A6J7BKB6</accession>
<dbReference type="PANTHER" id="PTHR21240:SF28">
    <property type="entry name" value="ISO-OROTATE DECARBOXYLASE (EUROFUNG)"/>
    <property type="match status" value="1"/>
</dbReference>
<dbReference type="EMBL" id="CAEZYF010000010">
    <property type="protein sequence ID" value="CAB4725498.1"/>
    <property type="molecule type" value="Genomic_DNA"/>
</dbReference>
<dbReference type="EMBL" id="CAESGF010000010">
    <property type="protein sequence ID" value="CAB4364060.1"/>
    <property type="molecule type" value="Genomic_DNA"/>
</dbReference>
<dbReference type="InterPro" id="IPR032466">
    <property type="entry name" value="Metal_Hydrolase"/>
</dbReference>
<organism evidence="6">
    <name type="scientific">freshwater metagenome</name>
    <dbReference type="NCBI Taxonomy" id="449393"/>
    <lineage>
        <taxon>unclassified sequences</taxon>
        <taxon>metagenomes</taxon>
        <taxon>ecological metagenomes</taxon>
    </lineage>
</organism>
<dbReference type="InterPro" id="IPR006680">
    <property type="entry name" value="Amidohydro-rel"/>
</dbReference>
<dbReference type="Pfam" id="PF04909">
    <property type="entry name" value="Amidohydro_2"/>
    <property type="match status" value="1"/>
</dbReference>
<dbReference type="EMBL" id="CAFBOL010000037">
    <property type="protein sequence ID" value="CAB4992277.1"/>
    <property type="molecule type" value="Genomic_DNA"/>
</dbReference>
<evidence type="ECO:0000256" key="1">
    <source>
        <dbReference type="ARBA" id="ARBA00023239"/>
    </source>
</evidence>
<dbReference type="AlphaFoldDB" id="A0A6J7BKB6"/>
<dbReference type="EMBL" id="CAFBIY010000002">
    <property type="protein sequence ID" value="CAB4846047.1"/>
    <property type="molecule type" value="Genomic_DNA"/>
</dbReference>
<dbReference type="GO" id="GO:0019748">
    <property type="term" value="P:secondary metabolic process"/>
    <property type="evidence" value="ECO:0007669"/>
    <property type="project" value="TreeGrafter"/>
</dbReference>